<evidence type="ECO:0000256" key="3">
    <source>
        <dbReference type="ARBA" id="ARBA00020921"/>
    </source>
</evidence>
<evidence type="ECO:0000259" key="7">
    <source>
        <dbReference type="PROSITE" id="PS50076"/>
    </source>
</evidence>
<dbReference type="GO" id="GO:0036498">
    <property type="term" value="P:IRE1-mediated unfolded protein response"/>
    <property type="evidence" value="ECO:0007669"/>
    <property type="project" value="TreeGrafter"/>
</dbReference>
<dbReference type="SMART" id="SM00271">
    <property type="entry name" value="DnaJ"/>
    <property type="match status" value="1"/>
</dbReference>
<dbReference type="GO" id="GO:0051787">
    <property type="term" value="F:misfolded protein binding"/>
    <property type="evidence" value="ECO:0007669"/>
    <property type="project" value="TreeGrafter"/>
</dbReference>
<dbReference type="Gene3D" id="1.10.287.110">
    <property type="entry name" value="DnaJ domain"/>
    <property type="match status" value="1"/>
</dbReference>
<dbReference type="AlphaFoldDB" id="A0A915BSG4"/>
<evidence type="ECO:0000256" key="5">
    <source>
        <dbReference type="ARBA" id="ARBA00035002"/>
    </source>
</evidence>
<dbReference type="InterPro" id="IPR018253">
    <property type="entry name" value="DnaJ_domain_CS"/>
</dbReference>
<feature type="domain" description="Thioredoxin" evidence="8">
    <location>
        <begin position="758"/>
        <end position="869"/>
    </location>
</feature>
<dbReference type="InterPro" id="IPR052460">
    <property type="entry name" value="ER_disulfide_reductase"/>
</dbReference>
<sequence>SSGHRLPTLHCGPLFEHLGMHCYHFVHVWGELLMNFCEVRKGQTSNCLPISAYSMVLEPALMNGYSLRGSAGVRRRRGSNRSLVGRNVITGDPSNMTCIITLFFTLAVLPLLATEEDFYKMLGVSRDADNRAIRKAFKKIALQKHPDKNPDDKNAHTEFVRLNRAYEVLMDEEMRKKYDQFGEKGLSDDFQGGNQYQSWQFYHDNFGIYDEDAEIVTLSRADFQQEVIESGEMWFVNFYSSFCSHCHQLAPTWRKFAQEMEGALRIGAVNCAEDPILCQSQNVVGYPSLVLYPERVFYNGQRELNDLLEFAMSRILTDVHQLSKSNVRYMSVEWDRYASRGWVIDFCDDHNDCLSANNRRKLAAMLRSLANVGTVSCFEGPKRDELCVDLGRSRGVAYYPAGNISKEQEKEIASLDPKEIASDVLHFLPELESLSAEQFEQIYNAESRNSSILVRLLADSVSSGDNDREYKMLPAKLSDTVKVFVADCSILKSVCDSTDIRQFPQWVMFKQTGGYEIYYGKKVSVHDVVTFARESFASPMVTLNEKNYEEATSSGTNWLIDYFAPWCPPCLRLLHELHKLHNSVRDIRIGTVDCVQYWAICERAGVNSYPTTVFYLNGLPHTNIGFHQVDAVVEFIEDARNPSVQQLSAADFNKLVNGRAEGTIWLIDFFAPWCGPCQELAPEFRRLARKVRQRSQVVQFGTVDCDAYRQLCMSSGVNSYPTIRLFPSDPTQLPIDYPINWWRDHRSMQRWLSEFLPSKVTRMGSEFYARVLDDEQPWLVDFFAPWCGHCIQFAPVFEQIAEVLDGRVKLAKVDCDQWPAICGSAGIHAYPTIRLYTGSKDGVRQSISGITINSQQVDIILQVVEKELNELKKLLKTEL</sequence>
<dbReference type="InterPro" id="IPR036249">
    <property type="entry name" value="Thioredoxin-like_sf"/>
</dbReference>
<dbReference type="WBParaSite" id="PgR056X_g070_t02">
    <property type="protein sequence ID" value="PgR056X_g070_t02"/>
    <property type="gene ID" value="PgR056X_g070"/>
</dbReference>
<dbReference type="InterPro" id="IPR001623">
    <property type="entry name" value="DnaJ_domain"/>
</dbReference>
<dbReference type="GO" id="GO:0016671">
    <property type="term" value="F:oxidoreductase activity, acting on a sulfur group of donors, disulfide as acceptor"/>
    <property type="evidence" value="ECO:0007669"/>
    <property type="project" value="TreeGrafter"/>
</dbReference>
<protein>
    <recommendedName>
        <fullName evidence="2">DnaJ homolog subfamily C member 10</fullName>
    </recommendedName>
    <alternativeName>
        <fullName evidence="3">DnaJ homolog subfamily C member 16</fullName>
    </alternativeName>
    <alternativeName>
        <fullName evidence="6">Endoplasmic reticulum DNA J domain-containing protein 8</fullName>
    </alternativeName>
</protein>
<dbReference type="InterPro" id="IPR036869">
    <property type="entry name" value="J_dom_sf"/>
</dbReference>
<dbReference type="Pfam" id="PF00085">
    <property type="entry name" value="Thioredoxin"/>
    <property type="match status" value="4"/>
</dbReference>
<dbReference type="PROSITE" id="PS50076">
    <property type="entry name" value="DNAJ_2"/>
    <property type="match status" value="1"/>
</dbReference>
<feature type="domain" description="Thioredoxin" evidence="8">
    <location>
        <begin position="626"/>
        <end position="757"/>
    </location>
</feature>
<dbReference type="SUPFAM" id="SSF52833">
    <property type="entry name" value="Thioredoxin-like"/>
    <property type="match status" value="5"/>
</dbReference>
<dbReference type="SUPFAM" id="SSF46565">
    <property type="entry name" value="Chaperone J-domain"/>
    <property type="match status" value="1"/>
</dbReference>
<evidence type="ECO:0000313" key="10">
    <source>
        <dbReference type="WBParaSite" id="PgR056X_g070_t02"/>
    </source>
</evidence>
<dbReference type="GO" id="GO:0005789">
    <property type="term" value="C:endoplasmic reticulum membrane"/>
    <property type="evidence" value="ECO:0007669"/>
    <property type="project" value="UniProtKB-SubCell"/>
</dbReference>
<evidence type="ECO:0000256" key="4">
    <source>
        <dbReference type="ARBA" id="ARBA00023006"/>
    </source>
</evidence>
<dbReference type="GO" id="GO:0005788">
    <property type="term" value="C:endoplasmic reticulum lumen"/>
    <property type="evidence" value="ECO:0007669"/>
    <property type="project" value="TreeGrafter"/>
</dbReference>
<evidence type="ECO:0000313" key="9">
    <source>
        <dbReference type="Proteomes" id="UP000887569"/>
    </source>
</evidence>
<comment type="function">
    <text evidence="5">Plays an important role in regulating the size of autophagosomes during the formation process.</text>
</comment>
<dbReference type="PRINTS" id="PR00421">
    <property type="entry name" value="THIOREDOXIN"/>
</dbReference>
<name>A0A915BSG4_PARUN</name>
<dbReference type="PROSITE" id="PS00194">
    <property type="entry name" value="THIOREDOXIN_1"/>
    <property type="match status" value="2"/>
</dbReference>
<evidence type="ECO:0000256" key="6">
    <source>
        <dbReference type="ARBA" id="ARBA00035043"/>
    </source>
</evidence>
<dbReference type="PANTHER" id="PTHR44340">
    <property type="entry name" value="DNAJ HOMOLOG SUBFAMILY C MEMBER 10"/>
    <property type="match status" value="1"/>
</dbReference>
<reference evidence="10" key="1">
    <citation type="submission" date="2022-11" db="UniProtKB">
        <authorList>
            <consortium name="WormBaseParasite"/>
        </authorList>
    </citation>
    <scope>IDENTIFICATION</scope>
</reference>
<dbReference type="PRINTS" id="PR00625">
    <property type="entry name" value="JDOMAIN"/>
</dbReference>
<feature type="domain" description="Thioredoxin" evidence="8">
    <location>
        <begin position="197"/>
        <end position="317"/>
    </location>
</feature>
<organism evidence="9 10">
    <name type="scientific">Parascaris univalens</name>
    <name type="common">Nematode worm</name>
    <dbReference type="NCBI Taxonomy" id="6257"/>
    <lineage>
        <taxon>Eukaryota</taxon>
        <taxon>Metazoa</taxon>
        <taxon>Ecdysozoa</taxon>
        <taxon>Nematoda</taxon>
        <taxon>Chromadorea</taxon>
        <taxon>Rhabditida</taxon>
        <taxon>Spirurina</taxon>
        <taxon>Ascaridomorpha</taxon>
        <taxon>Ascaridoidea</taxon>
        <taxon>Ascarididae</taxon>
        <taxon>Parascaris</taxon>
    </lineage>
</organism>
<dbReference type="PANTHER" id="PTHR44340:SF1">
    <property type="entry name" value="DNAJ HOMOLOG SUBFAMILY C MEMBER 10"/>
    <property type="match status" value="1"/>
</dbReference>
<accession>A0A915BSG4</accession>
<dbReference type="Pfam" id="PF00226">
    <property type="entry name" value="DnaJ"/>
    <property type="match status" value="1"/>
</dbReference>
<evidence type="ECO:0000259" key="8">
    <source>
        <dbReference type="PROSITE" id="PS51352"/>
    </source>
</evidence>
<dbReference type="PROSITE" id="PS51352">
    <property type="entry name" value="THIOREDOXIN_2"/>
    <property type="match status" value="3"/>
</dbReference>
<dbReference type="CDD" id="cd06257">
    <property type="entry name" value="DnaJ"/>
    <property type="match status" value="1"/>
</dbReference>
<dbReference type="FunFam" id="1.10.287.110:FF:000029">
    <property type="entry name" value="DnaJ homolog subfamily C member 10"/>
    <property type="match status" value="1"/>
</dbReference>
<dbReference type="InterPro" id="IPR017937">
    <property type="entry name" value="Thioredoxin_CS"/>
</dbReference>
<dbReference type="Gene3D" id="3.40.30.10">
    <property type="entry name" value="Glutaredoxin"/>
    <property type="match status" value="6"/>
</dbReference>
<dbReference type="GO" id="GO:0015035">
    <property type="term" value="F:protein-disulfide reductase activity"/>
    <property type="evidence" value="ECO:0007669"/>
    <property type="project" value="TreeGrafter"/>
</dbReference>
<dbReference type="GO" id="GO:0006914">
    <property type="term" value="P:autophagy"/>
    <property type="evidence" value="ECO:0007669"/>
    <property type="project" value="UniProtKB-KW"/>
</dbReference>
<dbReference type="InterPro" id="IPR013766">
    <property type="entry name" value="Thioredoxin_domain"/>
</dbReference>
<dbReference type="Proteomes" id="UP000887569">
    <property type="component" value="Unplaced"/>
</dbReference>
<keyword evidence="9" id="KW-1185">Reference proteome</keyword>
<evidence type="ECO:0000256" key="2">
    <source>
        <dbReference type="ARBA" id="ARBA00020920"/>
    </source>
</evidence>
<evidence type="ECO:0000256" key="1">
    <source>
        <dbReference type="ARBA" id="ARBA00004163"/>
    </source>
</evidence>
<keyword evidence="4" id="KW-0072">Autophagy</keyword>
<dbReference type="PROSITE" id="PS00636">
    <property type="entry name" value="DNAJ_1"/>
    <property type="match status" value="1"/>
</dbReference>
<proteinExistence type="predicted"/>
<feature type="domain" description="J" evidence="7">
    <location>
        <begin position="117"/>
        <end position="182"/>
    </location>
</feature>
<comment type="subcellular location">
    <subcellularLocation>
        <location evidence="1">Endoplasmic reticulum membrane</location>
        <topology evidence="1">Single-pass type IV membrane protein</topology>
    </subcellularLocation>
</comment>